<dbReference type="PANTHER" id="PTHR48207:SF3">
    <property type="entry name" value="SUCCINATE--HYDROXYMETHYLGLUTARATE COA-TRANSFERASE"/>
    <property type="match status" value="1"/>
</dbReference>
<dbReference type="GO" id="GO:0008410">
    <property type="term" value="F:CoA-transferase activity"/>
    <property type="evidence" value="ECO:0007669"/>
    <property type="project" value="TreeGrafter"/>
</dbReference>
<keyword evidence="4" id="KW-1185">Reference proteome</keyword>
<protein>
    <submittedName>
        <fullName evidence="3">Crotonobetainyl-CoA:carnitine CoA-transferase CaiB</fullName>
    </submittedName>
</protein>
<dbReference type="InterPro" id="IPR023606">
    <property type="entry name" value="CoA-Trfase_III_dom_1_sf"/>
</dbReference>
<reference evidence="4" key="1">
    <citation type="submission" date="2016-11" db="EMBL/GenBank/DDBJ databases">
        <authorList>
            <person name="Varghese N."/>
            <person name="Submissions S."/>
        </authorList>
    </citation>
    <scope>NUCLEOTIDE SEQUENCE [LARGE SCALE GENOMIC DNA]</scope>
    <source>
        <strain evidence="4">DSM 9756</strain>
    </source>
</reference>
<evidence type="ECO:0000256" key="1">
    <source>
        <dbReference type="ARBA" id="ARBA00022679"/>
    </source>
</evidence>
<dbReference type="InterPro" id="IPR044855">
    <property type="entry name" value="CoA-Trfase_III_dom3_sf"/>
</dbReference>
<dbReference type="STRING" id="1121391.SAMN02745206_00532"/>
<dbReference type="SUPFAM" id="SSF89796">
    <property type="entry name" value="CoA-transferase family III (CaiB/BaiF)"/>
    <property type="match status" value="1"/>
</dbReference>
<dbReference type="Pfam" id="PF02515">
    <property type="entry name" value="CoA_transf_3"/>
    <property type="match status" value="1"/>
</dbReference>
<dbReference type="EMBL" id="FQVB01000005">
    <property type="protein sequence ID" value="SHE58358.1"/>
    <property type="molecule type" value="Genomic_DNA"/>
</dbReference>
<dbReference type="Gene3D" id="3.40.50.10540">
    <property type="entry name" value="Crotonobetainyl-coa:carnitine coa-transferase, domain 1"/>
    <property type="match status" value="1"/>
</dbReference>
<dbReference type="RefSeq" id="WP_245795107.1">
    <property type="nucleotide sequence ID" value="NZ_FQVB01000005.1"/>
</dbReference>
<gene>
    <name evidence="3" type="ORF">SAMN02745206_00532</name>
</gene>
<sequence>MTDKKLTHSVYDDMFDDEALARMLKEDKTIVGLAINEEYAKWAYSETNPKDAHKKPEALDDMLVLDVSYGNFGALFASSILAELGAEVIRIEPPAGDLARKMTPYGMMIQDTGLAYMTEARNKFHITLNLETEEGQDYFRRLAQKADVVIEAFKPGYMDGLGLGYEQLKGLNPGLIYCAVHSYGQFGDESEKHGNQPDYDLLGQARGVIMSITGEPDLDPEVPPEYKRPLKQGNWMAWYVGGAWAAFGIQAAMFHKRRTGVGQFVDCAPPEGLLAISNYVMEYYHMTGNLMPRAGNYDYAVFPYTYVKCKDGYTFMSGFTDPNWAALCEIMNRPDLQQQFPTIKERLTPENQPTIQHEIEKFTENYTSDEILQMLTEYSRRPDKKGTVVTGRLENPTDVLTREHWRVRETFIKRKDPHYGEVLLPNSSFKAMSRTPGRVKWICRPVGGDNEFIFQKYLGVGKTKLSELKEKGVV</sequence>
<evidence type="ECO:0000313" key="3">
    <source>
        <dbReference type="EMBL" id="SHE58358.1"/>
    </source>
</evidence>
<feature type="transmembrane region" description="Helical" evidence="2">
    <location>
        <begin position="235"/>
        <end position="254"/>
    </location>
</feature>
<dbReference type="AlphaFoldDB" id="A0A1M4UNX5"/>
<accession>A0A1M4UNX5</accession>
<proteinExistence type="predicted"/>
<evidence type="ECO:0000313" key="4">
    <source>
        <dbReference type="Proteomes" id="UP000184076"/>
    </source>
</evidence>
<keyword evidence="2" id="KW-0812">Transmembrane</keyword>
<keyword evidence="2" id="KW-0472">Membrane</keyword>
<keyword evidence="2" id="KW-1133">Transmembrane helix</keyword>
<dbReference type="PANTHER" id="PTHR48207">
    <property type="entry name" value="SUCCINATE--HYDROXYMETHYLGLUTARATE COA-TRANSFERASE"/>
    <property type="match status" value="1"/>
</dbReference>
<dbReference type="Proteomes" id="UP000184076">
    <property type="component" value="Unassembled WGS sequence"/>
</dbReference>
<dbReference type="InterPro" id="IPR003673">
    <property type="entry name" value="CoA-Trfase_fam_III"/>
</dbReference>
<evidence type="ECO:0000256" key="2">
    <source>
        <dbReference type="SAM" id="Phobius"/>
    </source>
</evidence>
<organism evidence="3 4">
    <name type="scientific">Desulfacinum infernum DSM 9756</name>
    <dbReference type="NCBI Taxonomy" id="1121391"/>
    <lineage>
        <taxon>Bacteria</taxon>
        <taxon>Pseudomonadati</taxon>
        <taxon>Thermodesulfobacteriota</taxon>
        <taxon>Syntrophobacteria</taxon>
        <taxon>Syntrophobacterales</taxon>
        <taxon>Syntrophobacteraceae</taxon>
        <taxon>Desulfacinum</taxon>
    </lineage>
</organism>
<name>A0A1M4UNX5_9BACT</name>
<dbReference type="InterPro" id="IPR050483">
    <property type="entry name" value="CoA-transferase_III_domain"/>
</dbReference>
<keyword evidence="1 3" id="KW-0808">Transferase</keyword>
<dbReference type="Gene3D" id="3.30.1540.10">
    <property type="entry name" value="formyl-coa transferase, domain 3"/>
    <property type="match status" value="1"/>
</dbReference>